<dbReference type="InterPro" id="IPR053085">
    <property type="entry name" value="Jasmonate-induced_protein"/>
</dbReference>
<dbReference type="Proteomes" id="UP001396334">
    <property type="component" value="Unassembled WGS sequence"/>
</dbReference>
<protein>
    <submittedName>
        <fullName evidence="2">Uncharacterized protein</fullName>
    </submittedName>
</protein>
<evidence type="ECO:0000313" key="2">
    <source>
        <dbReference type="EMBL" id="KAK8999107.1"/>
    </source>
</evidence>
<reference evidence="2 3" key="1">
    <citation type="journal article" date="2024" name="G3 (Bethesda)">
        <title>Genome assembly of Hibiscus sabdariffa L. provides insights into metabolisms of medicinal natural products.</title>
        <authorList>
            <person name="Kim T."/>
        </authorList>
    </citation>
    <scope>NUCLEOTIDE SEQUENCE [LARGE SCALE GENOMIC DNA]</scope>
    <source>
        <strain evidence="2">TK-2024</strain>
        <tissue evidence="2">Old leaves</tissue>
    </source>
</reference>
<dbReference type="PANTHER" id="PTHR36482:SF8">
    <property type="match status" value="1"/>
</dbReference>
<dbReference type="PANTHER" id="PTHR36482">
    <property type="entry name" value="OSJNBA0024J22.15 PROTEIN"/>
    <property type="match status" value="1"/>
</dbReference>
<name>A0ABR2QF18_9ROSI</name>
<evidence type="ECO:0000313" key="3">
    <source>
        <dbReference type="Proteomes" id="UP001396334"/>
    </source>
</evidence>
<comment type="caution">
    <text evidence="2">The sequence shown here is derived from an EMBL/GenBank/DDBJ whole genome shotgun (WGS) entry which is preliminary data.</text>
</comment>
<gene>
    <name evidence="2" type="ORF">V6N11_070284</name>
</gene>
<sequence>MFSHYGNLAGGGGDERNPNNIISSPLPPFPPLPIIDPELDSLMKHVNQSLKLGLRILREYVDQRCNEINQRIDVLHEHVTQVKQGPAIYTFVALENWSNHYLTFYDWHKWHGSYNFPLGVSPRSSENIKHLADPQTGDSKGGVAYTIRKNIIWVVAWSNMKDEGNKVYIDVVETDGKIDWGVYESLLDASSPRPDAVNKYGSMAVANIDPSSVTPLLKATLTAAL</sequence>
<organism evidence="2 3">
    <name type="scientific">Hibiscus sabdariffa</name>
    <name type="common">roselle</name>
    <dbReference type="NCBI Taxonomy" id="183260"/>
    <lineage>
        <taxon>Eukaryota</taxon>
        <taxon>Viridiplantae</taxon>
        <taxon>Streptophyta</taxon>
        <taxon>Embryophyta</taxon>
        <taxon>Tracheophyta</taxon>
        <taxon>Spermatophyta</taxon>
        <taxon>Magnoliopsida</taxon>
        <taxon>eudicotyledons</taxon>
        <taxon>Gunneridae</taxon>
        <taxon>Pentapetalae</taxon>
        <taxon>rosids</taxon>
        <taxon>malvids</taxon>
        <taxon>Malvales</taxon>
        <taxon>Malvaceae</taxon>
        <taxon>Malvoideae</taxon>
        <taxon>Hibiscus</taxon>
    </lineage>
</organism>
<accession>A0ABR2QF18</accession>
<feature type="region of interest" description="Disordered" evidence="1">
    <location>
        <begin position="1"/>
        <end position="22"/>
    </location>
</feature>
<evidence type="ECO:0000256" key="1">
    <source>
        <dbReference type="SAM" id="MobiDB-lite"/>
    </source>
</evidence>
<keyword evidence="3" id="KW-1185">Reference proteome</keyword>
<dbReference type="EMBL" id="JBBPBN010000040">
    <property type="protein sequence ID" value="KAK8999107.1"/>
    <property type="molecule type" value="Genomic_DNA"/>
</dbReference>
<proteinExistence type="predicted"/>